<comment type="subcellular location">
    <subcellularLocation>
        <location evidence="1">Nucleus</location>
    </subcellularLocation>
</comment>
<dbReference type="PANTHER" id="PTHR31001">
    <property type="entry name" value="UNCHARACTERIZED TRANSCRIPTIONAL REGULATORY PROTEIN"/>
    <property type="match status" value="1"/>
</dbReference>
<proteinExistence type="predicted"/>
<evidence type="ECO:0000256" key="2">
    <source>
        <dbReference type="ARBA" id="ARBA00022723"/>
    </source>
</evidence>
<evidence type="ECO:0000256" key="1">
    <source>
        <dbReference type="ARBA" id="ARBA00004123"/>
    </source>
</evidence>
<dbReference type="GO" id="GO:0006351">
    <property type="term" value="P:DNA-templated transcription"/>
    <property type="evidence" value="ECO:0007669"/>
    <property type="project" value="InterPro"/>
</dbReference>
<dbReference type="InterPro" id="IPR036864">
    <property type="entry name" value="Zn2-C6_fun-type_DNA-bd_sf"/>
</dbReference>
<reference evidence="6" key="1">
    <citation type="submission" date="2023-06" db="EMBL/GenBank/DDBJ databases">
        <title>Genome-scale phylogeny and comparative genomics of the fungal order Sordariales.</title>
        <authorList>
            <consortium name="Lawrence Berkeley National Laboratory"/>
            <person name="Hensen N."/>
            <person name="Bonometti L."/>
            <person name="Westerberg I."/>
            <person name="Brannstrom I.O."/>
            <person name="Guillou S."/>
            <person name="Cros-Aarteil S."/>
            <person name="Calhoun S."/>
            <person name="Haridas S."/>
            <person name="Kuo A."/>
            <person name="Mondo S."/>
            <person name="Pangilinan J."/>
            <person name="Riley R."/>
            <person name="LaButti K."/>
            <person name="Andreopoulos B."/>
            <person name="Lipzen A."/>
            <person name="Chen C."/>
            <person name="Yanf M."/>
            <person name="Daum C."/>
            <person name="Ng V."/>
            <person name="Clum A."/>
            <person name="Steindorff A."/>
            <person name="Ohm R."/>
            <person name="Martin F."/>
            <person name="Silar P."/>
            <person name="Natvig D."/>
            <person name="Lalanne C."/>
            <person name="Gautier V."/>
            <person name="Ament-velasquez S.L."/>
            <person name="Kruys A."/>
            <person name="Hutchinson M.I."/>
            <person name="Powell A.J."/>
            <person name="Barry K."/>
            <person name="Miller A.N."/>
            <person name="Grigoriev I.V."/>
            <person name="Debuchy R."/>
            <person name="Gladieux P."/>
            <person name="Thoren M.H."/>
            <person name="Johannesson H."/>
        </authorList>
    </citation>
    <scope>NUCLEOTIDE SEQUENCE</scope>
    <source>
        <strain evidence="6">SMH3391-2</strain>
    </source>
</reference>
<keyword evidence="3" id="KW-0539">Nucleus</keyword>
<keyword evidence="7" id="KW-1185">Reference proteome</keyword>
<dbReference type="PROSITE" id="PS00463">
    <property type="entry name" value="ZN2_CY6_FUNGAL_1"/>
    <property type="match status" value="1"/>
</dbReference>
<sequence length="805" mass="90752">MSTAPSSPSSTFTVPSRPTFACIRCAERKVKCDRQRPCGACANHKVDCIFQPPPPPRNRHYRHIKDQKILLDKLRYYETLLQDQGIDPSKLADAATPDRLSQVATAVASVQEESLLLPSGSVSKTQLVQQGQGRSMFVDNSLWSRVVEEFVDSSDVLDDYSDDPSGPETSNDGDDNLDFVLGACSQPEPNTTYKSRHPPPKQIHQLWQIFIDNVDPLTKVIHAPTLQPAIQKAASNTTAVPRSFEALMFSIYGAAIMSLSEDECRKTFSESRKLLLSRYISATKTALSRAKFMGTNDLVVLQALIIHLLSVRDIYEPRAVWSLTGVAVRIAQAMGLERDGASLGLSPFESEMRRRIWWLLKTHDYRSAELCGLTKFRDLSLDVGPHSTKPPTNVNDDQIYPAMSSLPAESKTLTDMAFIALRYELVNFTASRIVKFRQQGKDLSGWDRDLASGGSDKGETDEAYRQLEELLETKYIRYCDPSQPLHLMTMLMARSSMNTIRFLTHHPRRWASMKETPTSERQWVWEVSIKLLEQYNMLRCNPQLKRFAWQAEFVMQWHAFIHVLDTLRLDPLMADAEKTWELISSTYENNPTMFFNTRKPIHVAVGSFCLKAYSARVVALSQEEGGPAHPTRPSPDFIIQLRQQREIGKSKRHAQSNAKRSNCQESKNPTHPEAHSMITIDADLDNTVLSCADASEPVTHNIQQSASPVSHPQLDLTQTGVEFSSLWLVNGLDEIESSQAVVNSSDRVMDTTTYMNSMSSHNDNTMEDGNEASQDQHSTILWEQWDTWLAESDNIMPSFSLDTAR</sequence>
<dbReference type="InterPro" id="IPR001138">
    <property type="entry name" value="Zn2Cys6_DnaBD"/>
</dbReference>
<dbReference type="GO" id="GO:0000981">
    <property type="term" value="F:DNA-binding transcription factor activity, RNA polymerase II-specific"/>
    <property type="evidence" value="ECO:0007669"/>
    <property type="project" value="InterPro"/>
</dbReference>
<dbReference type="GO" id="GO:0008270">
    <property type="term" value="F:zinc ion binding"/>
    <property type="evidence" value="ECO:0007669"/>
    <property type="project" value="InterPro"/>
</dbReference>
<dbReference type="InterPro" id="IPR050613">
    <property type="entry name" value="Sec_Metabolite_Reg"/>
</dbReference>
<protein>
    <submittedName>
        <fullName evidence="6">Fungal-specific transcription factor domain-containing protein</fullName>
    </submittedName>
</protein>
<dbReference type="GO" id="GO:0003677">
    <property type="term" value="F:DNA binding"/>
    <property type="evidence" value="ECO:0007669"/>
    <property type="project" value="InterPro"/>
</dbReference>
<comment type="caution">
    <text evidence="6">The sequence shown here is derived from an EMBL/GenBank/DDBJ whole genome shotgun (WGS) entry which is preliminary data.</text>
</comment>
<dbReference type="SMART" id="SM00066">
    <property type="entry name" value="GAL4"/>
    <property type="match status" value="1"/>
</dbReference>
<evidence type="ECO:0000313" key="6">
    <source>
        <dbReference type="EMBL" id="KAK0629655.1"/>
    </source>
</evidence>
<dbReference type="GO" id="GO:0005634">
    <property type="term" value="C:nucleus"/>
    <property type="evidence" value="ECO:0007669"/>
    <property type="project" value="UniProtKB-SubCell"/>
</dbReference>
<evidence type="ECO:0000256" key="4">
    <source>
        <dbReference type="SAM" id="MobiDB-lite"/>
    </source>
</evidence>
<dbReference type="InterPro" id="IPR007219">
    <property type="entry name" value="XnlR_reg_dom"/>
</dbReference>
<evidence type="ECO:0000313" key="7">
    <source>
        <dbReference type="Proteomes" id="UP001174934"/>
    </source>
</evidence>
<feature type="domain" description="Zn(2)-C6 fungal-type" evidence="5">
    <location>
        <begin position="21"/>
        <end position="50"/>
    </location>
</feature>
<gene>
    <name evidence="6" type="ORF">B0T17DRAFT_193650</name>
</gene>
<dbReference type="SUPFAM" id="SSF57701">
    <property type="entry name" value="Zn2/Cys6 DNA-binding domain"/>
    <property type="match status" value="1"/>
</dbReference>
<dbReference type="Pfam" id="PF00172">
    <property type="entry name" value="Zn_clus"/>
    <property type="match status" value="1"/>
</dbReference>
<evidence type="ECO:0000259" key="5">
    <source>
        <dbReference type="PROSITE" id="PS50048"/>
    </source>
</evidence>
<dbReference type="EMBL" id="JAULSR010000002">
    <property type="protein sequence ID" value="KAK0629655.1"/>
    <property type="molecule type" value="Genomic_DNA"/>
</dbReference>
<name>A0AA39XAF5_9PEZI</name>
<dbReference type="Gene3D" id="4.10.240.10">
    <property type="entry name" value="Zn(2)-C6 fungal-type DNA-binding domain"/>
    <property type="match status" value="1"/>
</dbReference>
<keyword evidence="2" id="KW-0479">Metal-binding</keyword>
<feature type="compositionally biased region" description="Polar residues" evidence="4">
    <location>
        <begin position="655"/>
        <end position="667"/>
    </location>
</feature>
<feature type="region of interest" description="Disordered" evidence="4">
    <location>
        <begin position="648"/>
        <end position="673"/>
    </location>
</feature>
<feature type="region of interest" description="Disordered" evidence="4">
    <location>
        <begin position="156"/>
        <end position="177"/>
    </location>
</feature>
<dbReference type="PANTHER" id="PTHR31001:SF85">
    <property type="entry name" value="ZN(II)2CYS6 TRANSCRIPTION FACTOR (EUROFUNG)"/>
    <property type="match status" value="1"/>
</dbReference>
<organism evidence="6 7">
    <name type="scientific">Bombardia bombarda</name>
    <dbReference type="NCBI Taxonomy" id="252184"/>
    <lineage>
        <taxon>Eukaryota</taxon>
        <taxon>Fungi</taxon>
        <taxon>Dikarya</taxon>
        <taxon>Ascomycota</taxon>
        <taxon>Pezizomycotina</taxon>
        <taxon>Sordariomycetes</taxon>
        <taxon>Sordariomycetidae</taxon>
        <taxon>Sordariales</taxon>
        <taxon>Lasiosphaeriaceae</taxon>
        <taxon>Bombardia</taxon>
    </lineage>
</organism>
<dbReference type="PROSITE" id="PS50048">
    <property type="entry name" value="ZN2_CY6_FUNGAL_2"/>
    <property type="match status" value="1"/>
</dbReference>
<dbReference type="CDD" id="cd00067">
    <property type="entry name" value="GAL4"/>
    <property type="match status" value="1"/>
</dbReference>
<dbReference type="AlphaFoldDB" id="A0AA39XAF5"/>
<dbReference type="CDD" id="cd12148">
    <property type="entry name" value="fungal_TF_MHR"/>
    <property type="match status" value="1"/>
</dbReference>
<accession>A0AA39XAF5</accession>
<dbReference type="Pfam" id="PF04082">
    <property type="entry name" value="Fungal_trans"/>
    <property type="match status" value="1"/>
</dbReference>
<evidence type="ECO:0000256" key="3">
    <source>
        <dbReference type="ARBA" id="ARBA00023242"/>
    </source>
</evidence>
<dbReference type="Proteomes" id="UP001174934">
    <property type="component" value="Unassembled WGS sequence"/>
</dbReference>
<dbReference type="SMART" id="SM00906">
    <property type="entry name" value="Fungal_trans"/>
    <property type="match status" value="1"/>
</dbReference>